<name>A0AAJ4XNP5_9BASI</name>
<proteinExistence type="predicted"/>
<evidence type="ECO:0000313" key="2">
    <source>
        <dbReference type="EMBL" id="SNX85645.1"/>
    </source>
</evidence>
<comment type="caution">
    <text evidence="2">The sequence shown here is derived from an EMBL/GenBank/DDBJ whole genome shotgun (WGS) entry which is preliminary data.</text>
</comment>
<gene>
    <name evidence="2" type="ORF">MEPE_04354</name>
</gene>
<keyword evidence="3" id="KW-1185">Reference proteome</keyword>
<reference evidence="2" key="1">
    <citation type="submission" date="2023-10" db="EMBL/GenBank/DDBJ databases">
        <authorList>
            <person name="Guldener U."/>
        </authorList>
    </citation>
    <scope>NUCLEOTIDE SEQUENCE</scope>
    <source>
        <strain evidence="2">Mp4</strain>
    </source>
</reference>
<dbReference type="Proteomes" id="UP001294444">
    <property type="component" value="Unassembled WGS sequence"/>
</dbReference>
<accession>A0AAJ4XNP5</accession>
<protein>
    <submittedName>
        <fullName evidence="2">Uncharacterized protein</fullName>
    </submittedName>
</protein>
<feature type="region of interest" description="Disordered" evidence="1">
    <location>
        <begin position="1"/>
        <end position="36"/>
    </location>
</feature>
<sequence>MTPRSPPSETAAEEVSKPSVPPNETRDYLEEHSSTSLVCRKNRKNKRYLPKICLQARHNPFGRVKRRCDAVNSAERGLILAGSMQGCYASSWQGVFFPAVDHKANTV</sequence>
<dbReference type="EMBL" id="OAPG01000011">
    <property type="protein sequence ID" value="SNX85645.1"/>
    <property type="molecule type" value="Genomic_DNA"/>
</dbReference>
<dbReference type="AlphaFoldDB" id="A0AAJ4XNP5"/>
<evidence type="ECO:0000256" key="1">
    <source>
        <dbReference type="SAM" id="MobiDB-lite"/>
    </source>
</evidence>
<organism evidence="2 3">
    <name type="scientific">Melanopsichium pennsylvanicum</name>
    <dbReference type="NCBI Taxonomy" id="63383"/>
    <lineage>
        <taxon>Eukaryota</taxon>
        <taxon>Fungi</taxon>
        <taxon>Dikarya</taxon>
        <taxon>Basidiomycota</taxon>
        <taxon>Ustilaginomycotina</taxon>
        <taxon>Ustilaginomycetes</taxon>
        <taxon>Ustilaginales</taxon>
        <taxon>Ustilaginaceae</taxon>
        <taxon>Melanopsichium</taxon>
    </lineage>
</organism>
<evidence type="ECO:0000313" key="3">
    <source>
        <dbReference type="Proteomes" id="UP001294444"/>
    </source>
</evidence>
<feature type="compositionally biased region" description="Basic and acidic residues" evidence="1">
    <location>
        <begin position="24"/>
        <end position="33"/>
    </location>
</feature>